<sequence length="181" mass="19927">AAQAANGVLAASFAMKGDESNIEPGLALFTDLAKQKRLSLANPTIQTIEKGEIEVGVVWDFNGLSYRTKMAKPDDYVVLIPSDGSVISGYTTIINKYAKHPNAAKLAREYTFSDAGQINLARGHARPIRAEHIKLPEDVQAKLLPHEQYKNVTPIKDAAAWEKTSKALPQKWNEQVIIEMN</sequence>
<evidence type="ECO:0000313" key="3">
    <source>
        <dbReference type="Proteomes" id="UP000282378"/>
    </source>
</evidence>
<evidence type="ECO:0000313" key="2">
    <source>
        <dbReference type="EMBL" id="RML21543.1"/>
    </source>
</evidence>
<feature type="non-terminal residue" evidence="2">
    <location>
        <position position="1"/>
    </location>
</feature>
<proteinExistence type="predicted"/>
<dbReference type="EMBL" id="RBNL01004882">
    <property type="protein sequence ID" value="RML21543.1"/>
    <property type="molecule type" value="Genomic_DNA"/>
</dbReference>
<comment type="caution">
    <text evidence="2">The sequence shown here is derived from an EMBL/GenBank/DDBJ whole genome shotgun (WGS) entry which is preliminary data.</text>
</comment>
<dbReference type="GO" id="GO:0030288">
    <property type="term" value="C:outer membrane-bounded periplasmic space"/>
    <property type="evidence" value="ECO:0007669"/>
    <property type="project" value="TreeGrafter"/>
</dbReference>
<organism evidence="2 3">
    <name type="scientific">Pseudomonas syringae pv. maculicola</name>
    <dbReference type="NCBI Taxonomy" id="59511"/>
    <lineage>
        <taxon>Bacteria</taxon>
        <taxon>Pseudomonadati</taxon>
        <taxon>Pseudomonadota</taxon>
        <taxon>Gammaproteobacteria</taxon>
        <taxon>Pseudomonadales</taxon>
        <taxon>Pseudomonadaceae</taxon>
        <taxon>Pseudomonas</taxon>
    </lineage>
</organism>
<dbReference type="Gene3D" id="3.40.190.10">
    <property type="entry name" value="Periplasmic binding protein-like II"/>
    <property type="match status" value="2"/>
</dbReference>
<gene>
    <name evidence="2" type="ORF">APX70_02784</name>
</gene>
<dbReference type="Proteomes" id="UP000282378">
    <property type="component" value="Unassembled WGS sequence"/>
</dbReference>
<evidence type="ECO:0000256" key="1">
    <source>
        <dbReference type="ARBA" id="ARBA00022729"/>
    </source>
</evidence>
<dbReference type="GO" id="GO:0030975">
    <property type="term" value="F:thiamine binding"/>
    <property type="evidence" value="ECO:0007669"/>
    <property type="project" value="TreeGrafter"/>
</dbReference>
<dbReference type="SUPFAM" id="SSF53850">
    <property type="entry name" value="Periplasmic binding protein-like II"/>
    <property type="match status" value="1"/>
</dbReference>
<reference evidence="2 3" key="1">
    <citation type="submission" date="2018-08" db="EMBL/GenBank/DDBJ databases">
        <title>Recombination of ecologically and evolutionarily significant loci maintains genetic cohesion in the Pseudomonas syringae species complex.</title>
        <authorList>
            <person name="Dillon M."/>
            <person name="Thakur S."/>
            <person name="Almeida R.N.D."/>
            <person name="Weir B.S."/>
            <person name="Guttman D.S."/>
        </authorList>
    </citation>
    <scope>NUCLEOTIDE SEQUENCE [LARGE SCALE GENOMIC DNA]</scope>
    <source>
        <strain evidence="2 3">88_10</strain>
    </source>
</reference>
<name>A0A3M2U3M3_PSEYM</name>
<dbReference type="GO" id="GO:0015888">
    <property type="term" value="P:thiamine transport"/>
    <property type="evidence" value="ECO:0007669"/>
    <property type="project" value="TreeGrafter"/>
</dbReference>
<dbReference type="PANTHER" id="PTHR30006">
    <property type="entry name" value="THIAMINE-BINDING PERIPLASMIC PROTEIN-RELATED"/>
    <property type="match status" value="1"/>
</dbReference>
<protein>
    <submittedName>
        <fullName evidence="2">ABC transporter, periplasmic substrate-binding protein</fullName>
    </submittedName>
</protein>
<dbReference type="GO" id="GO:0030976">
    <property type="term" value="F:thiamine pyrophosphate binding"/>
    <property type="evidence" value="ECO:0007669"/>
    <property type="project" value="TreeGrafter"/>
</dbReference>
<accession>A0A3M2U3M3</accession>
<dbReference type="Pfam" id="PF13343">
    <property type="entry name" value="SBP_bac_6"/>
    <property type="match status" value="1"/>
</dbReference>
<keyword evidence="1" id="KW-0732">Signal</keyword>
<dbReference type="PANTHER" id="PTHR30006:SF2">
    <property type="entry name" value="ABC TRANSPORTER SUBSTRATE-BINDING PROTEIN"/>
    <property type="match status" value="1"/>
</dbReference>
<dbReference type="AlphaFoldDB" id="A0A3M2U3M3"/>